<protein>
    <recommendedName>
        <fullName evidence="7">Nudix hydrolase domain-containing protein</fullName>
    </recommendedName>
</protein>
<comment type="cofactor">
    <cofactor evidence="2">
        <name>Mg(2+)</name>
        <dbReference type="ChEBI" id="CHEBI:18420"/>
    </cofactor>
</comment>
<dbReference type="GO" id="GO:0005739">
    <property type="term" value="C:mitochondrion"/>
    <property type="evidence" value="ECO:0007669"/>
    <property type="project" value="TreeGrafter"/>
</dbReference>
<dbReference type="InterPro" id="IPR015797">
    <property type="entry name" value="NUDIX_hydrolase-like_dom_sf"/>
</dbReference>
<dbReference type="InterPro" id="IPR000086">
    <property type="entry name" value="NUDIX_hydrolase_dom"/>
</dbReference>
<dbReference type="PANTHER" id="PTHR12318:SF0">
    <property type="entry name" value="ACYL-COENZYME A DIPHOSPHATASE NUDT19"/>
    <property type="match status" value="1"/>
</dbReference>
<keyword evidence="5" id="KW-0460">Magnesium</keyword>
<accession>A0A1X2G3D2</accession>
<comment type="caution">
    <text evidence="8">The sequence shown here is derived from an EMBL/GenBank/DDBJ whole genome shotgun (WGS) entry which is preliminary data.</text>
</comment>
<dbReference type="CDD" id="cd18870">
    <property type="entry name" value="NUDIX_AcylCoAdiphos_Nudt19"/>
    <property type="match status" value="1"/>
</dbReference>
<keyword evidence="3" id="KW-0479">Metal-binding</keyword>
<evidence type="ECO:0000256" key="2">
    <source>
        <dbReference type="ARBA" id="ARBA00001946"/>
    </source>
</evidence>
<comment type="cofactor">
    <cofactor evidence="1">
        <name>Mn(2+)</name>
        <dbReference type="ChEBI" id="CHEBI:29035"/>
    </cofactor>
</comment>
<organism evidence="8 9">
    <name type="scientific">Hesseltinella vesiculosa</name>
    <dbReference type="NCBI Taxonomy" id="101127"/>
    <lineage>
        <taxon>Eukaryota</taxon>
        <taxon>Fungi</taxon>
        <taxon>Fungi incertae sedis</taxon>
        <taxon>Mucoromycota</taxon>
        <taxon>Mucoromycotina</taxon>
        <taxon>Mucoromycetes</taxon>
        <taxon>Mucorales</taxon>
        <taxon>Cunninghamellaceae</taxon>
        <taxon>Hesseltinella</taxon>
    </lineage>
</organism>
<dbReference type="PANTHER" id="PTHR12318">
    <property type="entry name" value="TESTOSTERONE-REGULATED PROTEIN RP2"/>
    <property type="match status" value="1"/>
</dbReference>
<evidence type="ECO:0000256" key="5">
    <source>
        <dbReference type="ARBA" id="ARBA00022842"/>
    </source>
</evidence>
<sequence length="335" mass="37919">MTAPVTKAPIRPSASLIVVAPVTKKAQQDNVDYRVLMMKRNGRSSFLHAHVFPGGVVEAADQAINWTSDVKADPLLTHKVAAIRETFEESGLLLTHPPAHTVTGLDINSWRLRVHEDANQFKQLCDQHHLAPAVDRLTPFANWITPAAEKKRFDTQFFLTVLPTPLDDSQPSESTQASADGKETVSLDWFTPNEALALYREKKMVLFPPQWYTLDLMRQVPHYSDLEAKVGMGSVRVPTSGLPITIRPQFQLLGEPNELFPDEIQWKERGYNGYLCYPGDAKYQCDEAAVKQDLVPWSSHLVSPHHRHRLYFKGRLQEFTADKNIQLQEILPSHL</sequence>
<dbReference type="Gene3D" id="3.90.79.10">
    <property type="entry name" value="Nucleoside Triphosphate Pyrophosphohydrolase"/>
    <property type="match status" value="1"/>
</dbReference>
<dbReference type="SUPFAM" id="SSF55811">
    <property type="entry name" value="Nudix"/>
    <property type="match status" value="1"/>
</dbReference>
<reference evidence="8 9" key="1">
    <citation type="submission" date="2016-07" db="EMBL/GenBank/DDBJ databases">
        <title>Pervasive Adenine N6-methylation of Active Genes in Fungi.</title>
        <authorList>
            <consortium name="DOE Joint Genome Institute"/>
            <person name="Mondo S.J."/>
            <person name="Dannebaum R.O."/>
            <person name="Kuo R.C."/>
            <person name="Labutti K."/>
            <person name="Haridas S."/>
            <person name="Kuo A."/>
            <person name="Salamov A."/>
            <person name="Ahrendt S.R."/>
            <person name="Lipzen A."/>
            <person name="Sullivan W."/>
            <person name="Andreopoulos W.B."/>
            <person name="Clum A."/>
            <person name="Lindquist E."/>
            <person name="Daum C."/>
            <person name="Ramamoorthy G.K."/>
            <person name="Gryganskyi A."/>
            <person name="Culley D."/>
            <person name="Magnuson J.K."/>
            <person name="James T.Y."/>
            <person name="O'Malley M.A."/>
            <person name="Stajich J.E."/>
            <person name="Spatafora J.W."/>
            <person name="Visel A."/>
            <person name="Grigoriev I.V."/>
        </authorList>
    </citation>
    <scope>NUCLEOTIDE SEQUENCE [LARGE SCALE GENOMIC DNA]</scope>
    <source>
        <strain evidence="8 9">NRRL 3301</strain>
    </source>
</reference>
<evidence type="ECO:0000313" key="8">
    <source>
        <dbReference type="EMBL" id="ORX43691.1"/>
    </source>
</evidence>
<keyword evidence="9" id="KW-1185">Reference proteome</keyword>
<proteinExistence type="predicted"/>
<evidence type="ECO:0000256" key="3">
    <source>
        <dbReference type="ARBA" id="ARBA00022723"/>
    </source>
</evidence>
<evidence type="ECO:0000259" key="7">
    <source>
        <dbReference type="PROSITE" id="PS51462"/>
    </source>
</evidence>
<keyword evidence="4" id="KW-0378">Hydrolase</keyword>
<name>A0A1X2G3D2_9FUNG</name>
<dbReference type="PROSITE" id="PS51462">
    <property type="entry name" value="NUDIX"/>
    <property type="match status" value="1"/>
</dbReference>
<dbReference type="InterPro" id="IPR039121">
    <property type="entry name" value="NUDT19"/>
</dbReference>
<dbReference type="STRING" id="101127.A0A1X2G3D2"/>
<evidence type="ECO:0000256" key="1">
    <source>
        <dbReference type="ARBA" id="ARBA00001936"/>
    </source>
</evidence>
<dbReference type="EMBL" id="MCGT01000053">
    <property type="protein sequence ID" value="ORX43691.1"/>
    <property type="molecule type" value="Genomic_DNA"/>
</dbReference>
<evidence type="ECO:0000256" key="4">
    <source>
        <dbReference type="ARBA" id="ARBA00022801"/>
    </source>
</evidence>
<gene>
    <name evidence="8" type="ORF">DM01DRAFT_1340649</name>
</gene>
<keyword evidence="6" id="KW-0464">Manganese</keyword>
<dbReference type="OrthoDB" id="1695362at2759"/>
<evidence type="ECO:0000313" key="9">
    <source>
        <dbReference type="Proteomes" id="UP000242146"/>
    </source>
</evidence>
<dbReference type="Proteomes" id="UP000242146">
    <property type="component" value="Unassembled WGS sequence"/>
</dbReference>
<evidence type="ECO:0000256" key="6">
    <source>
        <dbReference type="ARBA" id="ARBA00023211"/>
    </source>
</evidence>
<dbReference type="AlphaFoldDB" id="A0A1X2G3D2"/>
<dbReference type="GO" id="GO:0046872">
    <property type="term" value="F:metal ion binding"/>
    <property type="evidence" value="ECO:0007669"/>
    <property type="project" value="UniProtKB-KW"/>
</dbReference>
<dbReference type="GO" id="GO:0016818">
    <property type="term" value="F:hydrolase activity, acting on acid anhydrides, in phosphorus-containing anhydrides"/>
    <property type="evidence" value="ECO:0007669"/>
    <property type="project" value="InterPro"/>
</dbReference>
<feature type="domain" description="Nudix hydrolase" evidence="7">
    <location>
        <begin position="9"/>
        <end position="212"/>
    </location>
</feature>